<dbReference type="Proteomes" id="UP000318741">
    <property type="component" value="Chromosome"/>
</dbReference>
<evidence type="ECO:0000313" key="2">
    <source>
        <dbReference type="Proteomes" id="UP000318741"/>
    </source>
</evidence>
<dbReference type="EMBL" id="CP036265">
    <property type="protein sequence ID" value="QDT16510.1"/>
    <property type="molecule type" value="Genomic_DNA"/>
</dbReference>
<evidence type="ECO:0000313" key="1">
    <source>
        <dbReference type="EMBL" id="QDT16510.1"/>
    </source>
</evidence>
<gene>
    <name evidence="1" type="ORF">CA12_26150</name>
</gene>
<reference evidence="1 2" key="1">
    <citation type="submission" date="2019-02" db="EMBL/GenBank/DDBJ databases">
        <title>Deep-cultivation of Planctomycetes and their phenomic and genomic characterization uncovers novel biology.</title>
        <authorList>
            <person name="Wiegand S."/>
            <person name="Jogler M."/>
            <person name="Boedeker C."/>
            <person name="Pinto D."/>
            <person name="Vollmers J."/>
            <person name="Rivas-Marin E."/>
            <person name="Kohn T."/>
            <person name="Peeters S.H."/>
            <person name="Heuer A."/>
            <person name="Rast P."/>
            <person name="Oberbeckmann S."/>
            <person name="Bunk B."/>
            <person name="Jeske O."/>
            <person name="Meyerdierks A."/>
            <person name="Storesund J.E."/>
            <person name="Kallscheuer N."/>
            <person name="Luecker S."/>
            <person name="Lage O.M."/>
            <person name="Pohl T."/>
            <person name="Merkel B.J."/>
            <person name="Hornburger P."/>
            <person name="Mueller R.-W."/>
            <person name="Bruemmer F."/>
            <person name="Labrenz M."/>
            <person name="Spormann A.M."/>
            <person name="Op den Camp H."/>
            <person name="Overmann J."/>
            <person name="Amann R."/>
            <person name="Jetten M.S.M."/>
            <person name="Mascher T."/>
            <person name="Medema M.H."/>
            <person name="Devos D.P."/>
            <person name="Kaster A.-K."/>
            <person name="Ovreas L."/>
            <person name="Rohde M."/>
            <person name="Galperin M.Y."/>
            <person name="Jogler C."/>
        </authorList>
    </citation>
    <scope>NUCLEOTIDE SEQUENCE [LARGE SCALE GENOMIC DNA]</scope>
    <source>
        <strain evidence="1 2">CA12</strain>
    </source>
</reference>
<accession>A0A517PAV8</accession>
<protein>
    <submittedName>
        <fullName evidence="1">Uncharacterized protein</fullName>
    </submittedName>
</protein>
<organism evidence="1 2">
    <name type="scientific">Alienimonas californiensis</name>
    <dbReference type="NCBI Taxonomy" id="2527989"/>
    <lineage>
        <taxon>Bacteria</taxon>
        <taxon>Pseudomonadati</taxon>
        <taxon>Planctomycetota</taxon>
        <taxon>Planctomycetia</taxon>
        <taxon>Planctomycetales</taxon>
        <taxon>Planctomycetaceae</taxon>
        <taxon>Alienimonas</taxon>
    </lineage>
</organism>
<proteinExistence type="predicted"/>
<sequence>MTCGEMRAGDRFGQSVRISFNGETACERAGCAGRAEPVTIRRPAANL</sequence>
<dbReference type="AlphaFoldDB" id="A0A517PAV8"/>
<dbReference type="KEGG" id="acaf:CA12_26150"/>
<keyword evidence="2" id="KW-1185">Reference proteome</keyword>
<name>A0A517PAV8_9PLAN</name>